<dbReference type="EMBL" id="AP025591">
    <property type="protein sequence ID" value="BDG04293.1"/>
    <property type="molecule type" value="Genomic_DNA"/>
</dbReference>
<feature type="transmembrane region" description="Helical" evidence="11">
    <location>
        <begin position="103"/>
        <end position="121"/>
    </location>
</feature>
<dbReference type="PRINTS" id="PR00864">
    <property type="entry name" value="PREPILNPTASE"/>
</dbReference>
<keyword evidence="3" id="KW-1003">Cell membrane</keyword>
<dbReference type="InterPro" id="IPR000045">
    <property type="entry name" value="Prepilin_IV_endopep_pep"/>
</dbReference>
<comment type="similarity">
    <text evidence="2 8">Belongs to the peptidase A24 family.</text>
</comment>
<dbReference type="InterPro" id="IPR010627">
    <property type="entry name" value="Prepilin_pept_A24_N"/>
</dbReference>
<keyword evidence="7 11" id="KW-0472">Membrane</keyword>
<dbReference type="Proteomes" id="UP001162891">
    <property type="component" value="Chromosome"/>
</dbReference>
<feature type="transmembrane region" description="Helical" evidence="11">
    <location>
        <begin position="156"/>
        <end position="175"/>
    </location>
</feature>
<evidence type="ECO:0000256" key="7">
    <source>
        <dbReference type="ARBA" id="ARBA00023136"/>
    </source>
</evidence>
<evidence type="ECO:0000259" key="12">
    <source>
        <dbReference type="Pfam" id="PF01478"/>
    </source>
</evidence>
<dbReference type="EC" id="2.1.1.-" evidence="9"/>
<feature type="transmembrane region" description="Helical" evidence="11">
    <location>
        <begin position="195"/>
        <end position="225"/>
    </location>
</feature>
<evidence type="ECO:0000259" key="13">
    <source>
        <dbReference type="Pfam" id="PF06750"/>
    </source>
</evidence>
<comment type="subcellular location">
    <subcellularLocation>
        <location evidence="1">Cell inner membrane</location>
        <topology evidence="1">Multi-pass membrane protein</topology>
    </subcellularLocation>
    <subcellularLocation>
        <location evidence="9">Cell membrane</location>
        <topology evidence="9">Multi-pass membrane protein</topology>
    </subcellularLocation>
</comment>
<keyword evidence="9" id="KW-0378">Hydrolase</keyword>
<evidence type="ECO:0000256" key="1">
    <source>
        <dbReference type="ARBA" id="ARBA00004429"/>
    </source>
</evidence>
<keyword evidence="6 11" id="KW-1133">Transmembrane helix</keyword>
<keyword evidence="9" id="KW-0511">Multifunctional enzyme</keyword>
<name>A0ABN6MX42_9BACT</name>
<feature type="compositionally biased region" description="Low complexity" evidence="10">
    <location>
        <begin position="238"/>
        <end position="261"/>
    </location>
</feature>
<organism evidence="14 15">
    <name type="scientific">Anaeromyxobacter oryzae</name>
    <dbReference type="NCBI Taxonomy" id="2918170"/>
    <lineage>
        <taxon>Bacteria</taxon>
        <taxon>Pseudomonadati</taxon>
        <taxon>Myxococcota</taxon>
        <taxon>Myxococcia</taxon>
        <taxon>Myxococcales</taxon>
        <taxon>Cystobacterineae</taxon>
        <taxon>Anaeromyxobacteraceae</taxon>
        <taxon>Anaeromyxobacter</taxon>
    </lineage>
</organism>
<evidence type="ECO:0000256" key="5">
    <source>
        <dbReference type="ARBA" id="ARBA00022692"/>
    </source>
</evidence>
<comment type="catalytic activity">
    <reaction evidence="9">
        <text>Typically cleaves a -Gly-|-Phe- bond to release an N-terminal, basic peptide of 5-8 residues from type IV prepilin, and then N-methylates the new N-terminal amino group, the methyl donor being S-adenosyl-L-methionine.</text>
        <dbReference type="EC" id="3.4.23.43"/>
    </reaction>
</comment>
<gene>
    <name evidence="14" type="ORF">AMOR_32890</name>
</gene>
<keyword evidence="5 9" id="KW-0812">Transmembrane</keyword>
<keyword evidence="4" id="KW-0997">Cell inner membrane</keyword>
<dbReference type="Pfam" id="PF01478">
    <property type="entry name" value="Peptidase_A24"/>
    <property type="match status" value="1"/>
</dbReference>
<dbReference type="PANTHER" id="PTHR30487:SF0">
    <property type="entry name" value="PREPILIN LEADER PEPTIDASE_N-METHYLTRANSFERASE-RELATED"/>
    <property type="match status" value="1"/>
</dbReference>
<proteinExistence type="inferred from homology"/>
<sequence>MIEQLPRSLVAAWVLLVGAVLGSFLNVVIARVPEGLSVVHPPSRCPRCGTGIRWYDNVPVLSWLLLRGRCRACQAPISWRYPLVEAIGAVVALLAFERHGATGAALAELALVDALVALAFIDLDTWLLPHAITWPLIVVGQAASAYGLAAARTPESSALGVALGVASFATVALVGEKVLRKEALGYGDVWLLGGIGAWLGARGLLPVVLLASTQGAVFGIALLLLGRGQPGPDGAGRAPTADPSSAEPATTSAEPAPAPNLTAALPEDAEDAWIPPRHAIPFGPFLAAAAIEWLYLAAPLARAIPMLRPFL</sequence>
<dbReference type="Pfam" id="PF06750">
    <property type="entry name" value="A24_N_bact"/>
    <property type="match status" value="1"/>
</dbReference>
<protein>
    <recommendedName>
        <fullName evidence="9">Prepilin leader peptidase/N-methyltransferase</fullName>
        <ecNumber evidence="9">2.1.1.-</ecNumber>
        <ecNumber evidence="9">3.4.23.43</ecNumber>
    </recommendedName>
</protein>
<feature type="transmembrane region" description="Helical" evidence="11">
    <location>
        <begin position="127"/>
        <end position="149"/>
    </location>
</feature>
<evidence type="ECO:0000313" key="15">
    <source>
        <dbReference type="Proteomes" id="UP001162891"/>
    </source>
</evidence>
<dbReference type="InterPro" id="IPR014032">
    <property type="entry name" value="Peptidase_A24A_bac"/>
</dbReference>
<dbReference type="RefSeq" id="WP_248352656.1">
    <property type="nucleotide sequence ID" value="NZ_AP025591.1"/>
</dbReference>
<evidence type="ECO:0000256" key="4">
    <source>
        <dbReference type="ARBA" id="ARBA00022519"/>
    </source>
</evidence>
<feature type="region of interest" description="Disordered" evidence="10">
    <location>
        <begin position="233"/>
        <end position="261"/>
    </location>
</feature>
<dbReference type="InterPro" id="IPR050882">
    <property type="entry name" value="Prepilin_peptidase/N-MTase"/>
</dbReference>
<keyword evidence="9" id="KW-0808">Transferase</keyword>
<comment type="function">
    <text evidence="9">Plays an essential role in type IV pili and type II pseudopili formation by proteolytically removing the leader sequence from substrate proteins and subsequently monomethylating the alpha-amino group of the newly exposed N-terminal phenylalanine.</text>
</comment>
<evidence type="ECO:0000256" key="10">
    <source>
        <dbReference type="SAM" id="MobiDB-lite"/>
    </source>
</evidence>
<accession>A0ABN6MX42</accession>
<feature type="transmembrane region" description="Helical" evidence="11">
    <location>
        <begin position="12"/>
        <end position="32"/>
    </location>
</feature>
<evidence type="ECO:0000256" key="2">
    <source>
        <dbReference type="ARBA" id="ARBA00005801"/>
    </source>
</evidence>
<dbReference type="Gene3D" id="1.20.120.1220">
    <property type="match status" value="1"/>
</dbReference>
<reference evidence="15" key="1">
    <citation type="journal article" date="2022" name="Int. J. Syst. Evol. Microbiol.">
        <title>Anaeromyxobacter oryzae sp. nov., Anaeromyxobacter diazotrophicus sp. nov. and Anaeromyxobacter paludicola sp. nov., isolated from paddy soils.</title>
        <authorList>
            <person name="Itoh H."/>
            <person name="Xu Z."/>
            <person name="Mise K."/>
            <person name="Masuda Y."/>
            <person name="Ushijima N."/>
            <person name="Hayakawa C."/>
            <person name="Shiratori Y."/>
            <person name="Senoo K."/>
        </authorList>
    </citation>
    <scope>NUCLEOTIDE SEQUENCE [LARGE SCALE GENOMIC DNA]</scope>
    <source>
        <strain evidence="15">Red232</strain>
    </source>
</reference>
<evidence type="ECO:0000256" key="11">
    <source>
        <dbReference type="SAM" id="Phobius"/>
    </source>
</evidence>
<evidence type="ECO:0000256" key="9">
    <source>
        <dbReference type="RuleBase" id="RU003794"/>
    </source>
</evidence>
<keyword evidence="9" id="KW-0645">Protease</keyword>
<feature type="domain" description="Prepilin type IV endopeptidase peptidase" evidence="12">
    <location>
        <begin position="112"/>
        <end position="220"/>
    </location>
</feature>
<evidence type="ECO:0000256" key="8">
    <source>
        <dbReference type="RuleBase" id="RU003793"/>
    </source>
</evidence>
<evidence type="ECO:0000256" key="3">
    <source>
        <dbReference type="ARBA" id="ARBA00022475"/>
    </source>
</evidence>
<keyword evidence="15" id="KW-1185">Reference proteome</keyword>
<dbReference type="EC" id="3.4.23.43" evidence="9"/>
<evidence type="ECO:0000313" key="14">
    <source>
        <dbReference type="EMBL" id="BDG04293.1"/>
    </source>
</evidence>
<dbReference type="PANTHER" id="PTHR30487">
    <property type="entry name" value="TYPE 4 PREPILIN-LIKE PROTEINS LEADER PEPTIDE-PROCESSING ENZYME"/>
    <property type="match status" value="1"/>
</dbReference>
<keyword evidence="9" id="KW-0489">Methyltransferase</keyword>
<evidence type="ECO:0000256" key="6">
    <source>
        <dbReference type="ARBA" id="ARBA00022989"/>
    </source>
</evidence>
<feature type="domain" description="Prepilin peptidase A24 N-terminal" evidence="13">
    <location>
        <begin position="16"/>
        <end position="96"/>
    </location>
</feature>